<evidence type="ECO:0000313" key="2">
    <source>
        <dbReference type="Proteomes" id="UP000798662"/>
    </source>
</evidence>
<sequence>MTVAEDVIRLTIIIAQYLTCSVFLLFLIHKLLMLTYYPFITRRDPVAGKLPDERPFVTVQLPCFNEAAVIRRVIDASCSMKWPRDRFEVHVLDDSNDVTTAISEEAALYWRNRGTECRVIRRPVRTGYKAGALQYDIDNEVHPDSQFFPVFDADFCPAPEWLETIMPYFFDEAGNDLENLSMVQGRWAYLNADLNIITRIQELILSGHFFIEQIFRSRTGRPWNFNGTAGVWRRAAIAAVGGWEHDTIVEDSDLSIKCFDAGFRGVYVRDITAPSELPTAISDYRSQQTRWIKGFGQLFAKRAGMALTSRNTNLVHKAEFLFHTLPSLCYAATVLFQLYFPLAIFVNTNFSWPWLGVNLGALAIFWAFYTLTLYRMLGFWKGLANQWRIAGIMVLCWGLSPLLAYAFVEGMFSHDATFTRTPKRAATVSATDSMSTNVTGTSQSAYNESDTSEVGVAARPAPTPRTDGSQPSPQTSEHSSAVGEMASVSGATTLTAMTSSLTSEGDSSGSLTKKVQSSAKSSYFTTKITFLPFFEFAVAMWSLFAAVAAVFGLAGAPIHENFNRGVLWLTAVAIFSTGCAVGLLWSSLGAIGGMIQGLYMDFTANRETSATASAEASDPSTDMDMSPTDVPNVAPDQSTSSLSLFTAIPAPVDEEVAPVSRLPASAAPPDVAMATSLRGRGGMTVVEV</sequence>
<proteinExistence type="predicted"/>
<protein>
    <submittedName>
        <fullName evidence="1">Uncharacterized protein</fullName>
    </submittedName>
</protein>
<evidence type="ECO:0000313" key="1">
    <source>
        <dbReference type="EMBL" id="KAK1860667.1"/>
    </source>
</evidence>
<organism evidence="1 2">
    <name type="scientific">Pyropia yezoensis</name>
    <name type="common">Susabi-nori</name>
    <name type="synonym">Porphyra yezoensis</name>
    <dbReference type="NCBI Taxonomy" id="2788"/>
    <lineage>
        <taxon>Eukaryota</taxon>
        <taxon>Rhodophyta</taxon>
        <taxon>Bangiophyceae</taxon>
        <taxon>Bangiales</taxon>
        <taxon>Bangiaceae</taxon>
        <taxon>Pyropia</taxon>
    </lineage>
</organism>
<comment type="caution">
    <text evidence="1">The sequence shown here is derived from an EMBL/GenBank/DDBJ whole genome shotgun (WGS) entry which is preliminary data.</text>
</comment>
<accession>A0ACC3BT36</accession>
<dbReference type="EMBL" id="CM020618">
    <property type="protein sequence ID" value="KAK1860667.1"/>
    <property type="molecule type" value="Genomic_DNA"/>
</dbReference>
<dbReference type="Proteomes" id="UP000798662">
    <property type="component" value="Chromosome 1"/>
</dbReference>
<keyword evidence="2" id="KW-1185">Reference proteome</keyword>
<gene>
    <name evidence="1" type="ORF">I4F81_003255</name>
</gene>
<reference evidence="1" key="1">
    <citation type="submission" date="2019-11" db="EMBL/GenBank/DDBJ databases">
        <title>Nori genome reveals adaptations in red seaweeds to the harsh intertidal environment.</title>
        <authorList>
            <person name="Wang D."/>
            <person name="Mao Y."/>
        </authorList>
    </citation>
    <scope>NUCLEOTIDE SEQUENCE</scope>
    <source>
        <tissue evidence="1">Gametophyte</tissue>
    </source>
</reference>
<name>A0ACC3BT36_PYRYE</name>